<keyword evidence="9" id="KW-0046">Antibiotic resistance</keyword>
<feature type="transmembrane region" description="Helical" evidence="10">
    <location>
        <begin position="361"/>
        <end position="379"/>
    </location>
</feature>
<dbReference type="CDD" id="cd13143">
    <property type="entry name" value="MATE_MepA_like"/>
    <property type="match status" value="1"/>
</dbReference>
<evidence type="ECO:0000256" key="9">
    <source>
        <dbReference type="ARBA" id="ARBA00023251"/>
    </source>
</evidence>
<feature type="transmembrane region" description="Helical" evidence="10">
    <location>
        <begin position="98"/>
        <end position="120"/>
    </location>
</feature>
<feature type="transmembrane region" description="Helical" evidence="10">
    <location>
        <begin position="391"/>
        <end position="415"/>
    </location>
</feature>
<dbReference type="RefSeq" id="WP_273306472.1">
    <property type="nucleotide sequence ID" value="NZ_DYUD01000023.1"/>
</dbReference>
<feature type="transmembrane region" description="Helical" evidence="10">
    <location>
        <begin position="421"/>
        <end position="441"/>
    </location>
</feature>
<feature type="transmembrane region" description="Helical" evidence="10">
    <location>
        <begin position="172"/>
        <end position="193"/>
    </location>
</feature>
<comment type="subcellular location">
    <subcellularLocation>
        <location evidence="1">Cell membrane</location>
        <topology evidence="1">Multi-pass membrane protein</topology>
    </subcellularLocation>
</comment>
<dbReference type="InterPro" id="IPR048279">
    <property type="entry name" value="MdtK-like"/>
</dbReference>
<feature type="transmembrane region" description="Helical" evidence="10">
    <location>
        <begin position="286"/>
        <end position="308"/>
    </location>
</feature>
<comment type="caution">
    <text evidence="11">The sequence shown here is derived from an EMBL/GenBank/DDBJ whole genome shotgun (WGS) entry which is preliminary data.</text>
</comment>
<feature type="transmembrane region" description="Helical" evidence="10">
    <location>
        <begin position="140"/>
        <end position="160"/>
    </location>
</feature>
<dbReference type="PANTHER" id="PTHR43823">
    <property type="entry name" value="SPORULATION PROTEIN YKVU"/>
    <property type="match status" value="1"/>
</dbReference>
<proteinExistence type="inferred from homology"/>
<dbReference type="GO" id="GO:0042910">
    <property type="term" value="F:xenobiotic transmembrane transporter activity"/>
    <property type="evidence" value="ECO:0007669"/>
    <property type="project" value="InterPro"/>
</dbReference>
<gene>
    <name evidence="11" type="ORF">K8U91_08055</name>
</gene>
<name>A0A921MST6_9BACT</name>
<dbReference type="GO" id="GO:0015297">
    <property type="term" value="F:antiporter activity"/>
    <property type="evidence" value="ECO:0007669"/>
    <property type="project" value="InterPro"/>
</dbReference>
<dbReference type="PANTHER" id="PTHR43823:SF3">
    <property type="entry name" value="MULTIDRUG EXPORT PROTEIN MEPA"/>
    <property type="match status" value="1"/>
</dbReference>
<feature type="transmembrane region" description="Helical" evidence="10">
    <location>
        <begin position="199"/>
        <end position="218"/>
    </location>
</feature>
<evidence type="ECO:0000256" key="4">
    <source>
        <dbReference type="ARBA" id="ARBA00022448"/>
    </source>
</evidence>
<evidence type="ECO:0000256" key="8">
    <source>
        <dbReference type="ARBA" id="ARBA00023136"/>
    </source>
</evidence>
<reference evidence="11" key="1">
    <citation type="journal article" date="2021" name="PeerJ">
        <title>Extensive microbial diversity within the chicken gut microbiome revealed by metagenomics and culture.</title>
        <authorList>
            <person name="Gilroy R."/>
            <person name="Ravi A."/>
            <person name="Getino M."/>
            <person name="Pursley I."/>
            <person name="Horton D.L."/>
            <person name="Alikhan N.F."/>
            <person name="Baker D."/>
            <person name="Gharbi K."/>
            <person name="Hall N."/>
            <person name="Watson M."/>
            <person name="Adriaenssens E.M."/>
            <person name="Foster-Nyarko E."/>
            <person name="Jarju S."/>
            <person name="Secka A."/>
            <person name="Antonio M."/>
            <person name="Oren A."/>
            <person name="Chaudhuri R.R."/>
            <person name="La Ragione R."/>
            <person name="Hildebrand F."/>
            <person name="Pallen M.J."/>
        </authorList>
    </citation>
    <scope>NUCLEOTIDE SEQUENCE</scope>
    <source>
        <strain evidence="11">CHK121-7720</strain>
    </source>
</reference>
<evidence type="ECO:0000256" key="7">
    <source>
        <dbReference type="ARBA" id="ARBA00022989"/>
    </source>
</evidence>
<dbReference type="PIRSF" id="PIRSF006603">
    <property type="entry name" value="DinF"/>
    <property type="match status" value="1"/>
</dbReference>
<accession>A0A921MST6</accession>
<evidence type="ECO:0000313" key="11">
    <source>
        <dbReference type="EMBL" id="HJG89404.1"/>
    </source>
</evidence>
<keyword evidence="8 10" id="KW-0472">Membrane</keyword>
<feature type="transmembrane region" description="Helical" evidence="10">
    <location>
        <begin position="238"/>
        <end position="266"/>
    </location>
</feature>
<reference evidence="11" key="2">
    <citation type="submission" date="2021-09" db="EMBL/GenBank/DDBJ databases">
        <authorList>
            <person name="Gilroy R."/>
        </authorList>
    </citation>
    <scope>NUCLEOTIDE SEQUENCE</scope>
    <source>
        <strain evidence="11">CHK121-7720</strain>
    </source>
</reference>
<dbReference type="GO" id="GO:0005886">
    <property type="term" value="C:plasma membrane"/>
    <property type="evidence" value="ECO:0007669"/>
    <property type="project" value="UniProtKB-SubCell"/>
</dbReference>
<dbReference type="GO" id="GO:0046677">
    <property type="term" value="P:response to antibiotic"/>
    <property type="evidence" value="ECO:0007669"/>
    <property type="project" value="UniProtKB-KW"/>
</dbReference>
<feature type="transmembrane region" description="Helical" evidence="10">
    <location>
        <begin position="44"/>
        <end position="61"/>
    </location>
</feature>
<evidence type="ECO:0000256" key="2">
    <source>
        <dbReference type="ARBA" id="ARBA00008417"/>
    </source>
</evidence>
<keyword evidence="4" id="KW-0813">Transport</keyword>
<evidence type="ECO:0000256" key="1">
    <source>
        <dbReference type="ARBA" id="ARBA00004651"/>
    </source>
</evidence>
<dbReference type="EMBL" id="DYUD01000023">
    <property type="protein sequence ID" value="HJG89404.1"/>
    <property type="molecule type" value="Genomic_DNA"/>
</dbReference>
<evidence type="ECO:0000256" key="3">
    <source>
        <dbReference type="ARBA" id="ARBA00022106"/>
    </source>
</evidence>
<evidence type="ECO:0000256" key="10">
    <source>
        <dbReference type="SAM" id="Phobius"/>
    </source>
</evidence>
<comment type="similarity">
    <text evidence="2">Belongs to the multi antimicrobial extrusion (MATE) (TC 2.A.66.1) family. MepA subfamily.</text>
</comment>
<organism evidence="11 12">
    <name type="scientific">Barnesiella viscericola</name>
    <dbReference type="NCBI Taxonomy" id="397865"/>
    <lineage>
        <taxon>Bacteria</taxon>
        <taxon>Pseudomonadati</taxon>
        <taxon>Bacteroidota</taxon>
        <taxon>Bacteroidia</taxon>
        <taxon>Bacteroidales</taxon>
        <taxon>Barnesiellaceae</taxon>
        <taxon>Barnesiella</taxon>
    </lineage>
</organism>
<dbReference type="Proteomes" id="UP000757103">
    <property type="component" value="Unassembled WGS sequence"/>
</dbReference>
<dbReference type="InterPro" id="IPR002528">
    <property type="entry name" value="MATE_fam"/>
</dbReference>
<keyword evidence="5" id="KW-1003">Cell membrane</keyword>
<dbReference type="InterPro" id="IPR051327">
    <property type="entry name" value="MATE_MepA_subfamily"/>
</dbReference>
<evidence type="ECO:0000256" key="5">
    <source>
        <dbReference type="ARBA" id="ARBA00022475"/>
    </source>
</evidence>
<feature type="transmembrane region" description="Helical" evidence="10">
    <location>
        <begin position="67"/>
        <end position="86"/>
    </location>
</feature>
<feature type="transmembrane region" description="Helical" evidence="10">
    <location>
        <begin position="320"/>
        <end position="341"/>
    </location>
</feature>
<evidence type="ECO:0000313" key="12">
    <source>
        <dbReference type="Proteomes" id="UP000757103"/>
    </source>
</evidence>
<protein>
    <recommendedName>
        <fullName evidence="3">Multidrug export protein MepA</fullName>
    </recommendedName>
</protein>
<evidence type="ECO:0000256" key="6">
    <source>
        <dbReference type="ARBA" id="ARBA00022692"/>
    </source>
</evidence>
<dbReference type="InterPro" id="IPR045070">
    <property type="entry name" value="MATE_MepA-like"/>
</dbReference>
<keyword evidence="7 10" id="KW-1133">Transmembrane helix</keyword>
<dbReference type="NCBIfam" id="TIGR00797">
    <property type="entry name" value="matE"/>
    <property type="match status" value="1"/>
</dbReference>
<dbReference type="Pfam" id="PF01554">
    <property type="entry name" value="MatE"/>
    <property type="match status" value="2"/>
</dbReference>
<sequence>MTTNRTSPLILGSEPIGKLLVQYSVPAIIAMTVTSLYNIIDSIFIGHGVGALAIAGLAITFPLMNLVIAFCTLVGIGGATISSIFLGQGDRVRATEVVHNVLFMCIVNAICFGGLTFLFLDPILLFFGASPDTLPYARDFMQVILLGSPIAYVFIGLNNVMRATGYPRKAMLSSLLTVGCNIILAPIFIFSLGWGIRGAALATVASQLVAMVWVLIHFANKNSFVHFDRRYARLKARVVGKIFSIGMSPFLMNICACVVVIFINNALQRTGGDLAIGAYGIVNRTLMLFVMIVMGITQGMQPIVGYNFGAKQYERVRKTLRYAITAGVLVMTVGFILSEIFPHAIVVLFTTSEELVDLSVVGLRISCAMFPFVGCQIVISNFFQSIGRAPVSIFLSLSRQLLFLLPLLLILPNYWSTNGVWWSMPISDFVAFVIAVVALMIHQRSIHKKYSNVQS</sequence>
<keyword evidence="6 10" id="KW-0812">Transmembrane</keyword>
<dbReference type="AlphaFoldDB" id="A0A921MST6"/>